<dbReference type="Gene3D" id="3.40.50.10540">
    <property type="entry name" value="Crotonobetainyl-coa:carnitine coa-transferase, domain 1"/>
    <property type="match status" value="1"/>
</dbReference>
<evidence type="ECO:0000313" key="1">
    <source>
        <dbReference type="EMBL" id="QIB67401.1"/>
    </source>
</evidence>
<dbReference type="AlphaFoldDB" id="A0A6C0U5K8"/>
<dbReference type="SUPFAM" id="SSF89796">
    <property type="entry name" value="CoA-transferase family III (CaiB/BaiF)"/>
    <property type="match status" value="1"/>
</dbReference>
<accession>A0A6C0U5K8</accession>
<dbReference type="PANTHER" id="PTHR48228">
    <property type="entry name" value="SUCCINYL-COA--D-CITRAMALATE COA-TRANSFERASE"/>
    <property type="match status" value="1"/>
</dbReference>
<dbReference type="Pfam" id="PF02515">
    <property type="entry name" value="CoA_transf_3"/>
    <property type="match status" value="1"/>
</dbReference>
<dbReference type="Proteomes" id="UP000477680">
    <property type="component" value="Chromosome"/>
</dbReference>
<dbReference type="InterPro" id="IPR044855">
    <property type="entry name" value="CoA-Trfase_III_dom3_sf"/>
</dbReference>
<proteinExistence type="predicted"/>
<dbReference type="KEGG" id="kim:G3T16_20400"/>
<organism evidence="1 2">
    <name type="scientific">Kineobactrum salinum</name>
    <dbReference type="NCBI Taxonomy" id="2708301"/>
    <lineage>
        <taxon>Bacteria</taxon>
        <taxon>Pseudomonadati</taxon>
        <taxon>Pseudomonadota</taxon>
        <taxon>Gammaproteobacteria</taxon>
        <taxon>Cellvibrionales</taxon>
        <taxon>Halieaceae</taxon>
        <taxon>Kineobactrum</taxon>
    </lineage>
</organism>
<protein>
    <submittedName>
        <fullName evidence="1">CoA transferase</fullName>
    </submittedName>
</protein>
<dbReference type="PANTHER" id="PTHR48228:SF5">
    <property type="entry name" value="ALPHA-METHYLACYL-COA RACEMASE"/>
    <property type="match status" value="1"/>
</dbReference>
<dbReference type="InterPro" id="IPR003673">
    <property type="entry name" value="CoA-Trfase_fam_III"/>
</dbReference>
<keyword evidence="1" id="KW-0808">Transferase</keyword>
<dbReference type="InterPro" id="IPR050509">
    <property type="entry name" value="CoA-transferase_III"/>
</dbReference>
<evidence type="ECO:0000313" key="2">
    <source>
        <dbReference type="Proteomes" id="UP000477680"/>
    </source>
</evidence>
<dbReference type="RefSeq" id="WP_163496828.1">
    <property type="nucleotide sequence ID" value="NZ_CP048711.1"/>
</dbReference>
<reference evidence="1 2" key="1">
    <citation type="submission" date="2020-02" db="EMBL/GenBank/DDBJ databases">
        <title>Genome sequencing for Kineobactrum sp. M2.</title>
        <authorList>
            <person name="Park S.-J."/>
        </authorList>
    </citation>
    <scope>NUCLEOTIDE SEQUENCE [LARGE SCALE GENOMIC DNA]</scope>
    <source>
        <strain evidence="1 2">M2</strain>
    </source>
</reference>
<dbReference type="GO" id="GO:0016740">
    <property type="term" value="F:transferase activity"/>
    <property type="evidence" value="ECO:0007669"/>
    <property type="project" value="UniProtKB-KW"/>
</dbReference>
<dbReference type="Gene3D" id="3.30.1540.10">
    <property type="entry name" value="formyl-coa transferase, domain 3"/>
    <property type="match status" value="1"/>
</dbReference>
<gene>
    <name evidence="1" type="ORF">G3T16_20400</name>
</gene>
<keyword evidence="2" id="KW-1185">Reference proteome</keyword>
<dbReference type="InterPro" id="IPR023606">
    <property type="entry name" value="CoA-Trfase_III_dom_1_sf"/>
</dbReference>
<name>A0A6C0U5K8_9GAMM</name>
<sequence length="380" mass="41227">MNGPLKGVRIIEFAGLGPGPFCGMMLADHGAEVIRIDRIGAKGLVVDPHKEILNRSRTSIEVDLKSAKGIDFVRELCKSADGVFEGFRPGVMERLGLGPDVLLDDNPATVYGRMTGWGQDGPYSAMAGHDINYAALSGALHTIGRSDQRPTPPLNMLADFGGGGMMLAFAMLAAILHARESGCGQVVDCAMTEGSAVLMSMIYSLRAEGRWLDERGKNILDSGAHYYDSYETSDGKFIAIGPVEPQFYELLIKTIGLADDVEFQFQNDPHHWPSLKKKLDDCFRSKTRDEWCLLFEGTDACLSPVMSLDEAPHHPHNVARGAFVVVDGIVQPAPAPRYSQTKTHTPQGMRSGIDSITPLLKNVGFDDAMIASLHQEGIIG</sequence>
<dbReference type="EMBL" id="CP048711">
    <property type="protein sequence ID" value="QIB67401.1"/>
    <property type="molecule type" value="Genomic_DNA"/>
</dbReference>